<comment type="caution">
    <text evidence="6">The sequence shown here is derived from an EMBL/GenBank/DDBJ whole genome shotgun (WGS) entry which is preliminary data.</text>
</comment>
<dbReference type="PANTHER" id="PTHR22710">
    <property type="entry name" value="X-RAY RADIATION RESISTANCE ASSOCIATED PROTEIN 1 XRRA1"/>
    <property type="match status" value="1"/>
</dbReference>
<dbReference type="SMART" id="SM00369">
    <property type="entry name" value="LRR_TYP"/>
    <property type="match status" value="3"/>
</dbReference>
<organism evidence="6 7">
    <name type="scientific">Leishmania lindenbergi</name>
    <dbReference type="NCBI Taxonomy" id="651832"/>
    <lineage>
        <taxon>Eukaryota</taxon>
        <taxon>Discoba</taxon>
        <taxon>Euglenozoa</taxon>
        <taxon>Kinetoplastea</taxon>
        <taxon>Metakinetoplastina</taxon>
        <taxon>Trypanosomatida</taxon>
        <taxon>Trypanosomatidae</taxon>
        <taxon>Leishmaniinae</taxon>
        <taxon>Leishmania</taxon>
    </lineage>
</organism>
<evidence type="ECO:0000313" key="6">
    <source>
        <dbReference type="EMBL" id="KAL0496707.1"/>
    </source>
</evidence>
<dbReference type="PROSITE" id="PS51257">
    <property type="entry name" value="PROKAR_LIPOPROTEIN"/>
    <property type="match status" value="1"/>
</dbReference>
<protein>
    <submittedName>
        <fullName evidence="6">Leucine rich repeat</fullName>
    </submittedName>
</protein>
<dbReference type="GO" id="GO:0005737">
    <property type="term" value="C:cytoplasm"/>
    <property type="evidence" value="ECO:0007669"/>
    <property type="project" value="UniProtKB-SubCell"/>
</dbReference>
<dbReference type="EMBL" id="JBAMZK010000034">
    <property type="protein sequence ID" value="KAL0496707.1"/>
    <property type="molecule type" value="Genomic_DNA"/>
</dbReference>
<gene>
    <name evidence="6" type="ORF">Q4I31_006536</name>
</gene>
<dbReference type="InterPro" id="IPR001611">
    <property type="entry name" value="Leu-rich_rpt"/>
</dbReference>
<dbReference type="Proteomes" id="UP001500131">
    <property type="component" value="Unassembled WGS sequence"/>
</dbReference>
<evidence type="ECO:0000256" key="4">
    <source>
        <dbReference type="ARBA" id="ARBA00022737"/>
    </source>
</evidence>
<evidence type="ECO:0000256" key="5">
    <source>
        <dbReference type="SAM" id="MobiDB-lite"/>
    </source>
</evidence>
<dbReference type="Gene3D" id="3.80.10.10">
    <property type="entry name" value="Ribonuclease Inhibitor"/>
    <property type="match status" value="2"/>
</dbReference>
<keyword evidence="4" id="KW-0677">Repeat</keyword>
<dbReference type="InterPro" id="IPR032675">
    <property type="entry name" value="LRR_dom_sf"/>
</dbReference>
<dbReference type="GO" id="GO:0005634">
    <property type="term" value="C:nucleus"/>
    <property type="evidence" value="ECO:0007669"/>
    <property type="project" value="TreeGrafter"/>
</dbReference>
<feature type="region of interest" description="Disordered" evidence="5">
    <location>
        <begin position="719"/>
        <end position="787"/>
    </location>
</feature>
<feature type="compositionally biased region" description="Acidic residues" evidence="5">
    <location>
        <begin position="771"/>
        <end position="780"/>
    </location>
</feature>
<sequence length="886" mass="96020">MVRGCICGGSCGGQCGGGTGCAGPTPPPFCVRTPLHCRLCTTLPLAPPTIEGSRCILCNVCTSVLPHLLPHQPRTLPLCVSLFHDRAAPTSRGGRRVFFSLSHLTSDENDALLPPSAGLRGGMSLTWQRRPSFPPQRAAAMDPAMQEESPMHLDLLQGAPPSASAEQKAGAADGGPTCESASQRATVPLKRAVTSTTWAAVCPSLAMLGSVGDMESTVGGSLLPPHLLVHPQGFRILKNASVLERNMRSYFRLPQPPNAATREERRRLRRILERIEGEEVQRKARVTGNQEGVVLDGFLVLSACEAEEPDEVTQVTLQSSQLSSSVAEDLQYFTHLTSLNLSDNRLRLGHVLPFPGLKDVHLMCNGIASLEEVPQLSSSSLATITALNLAYNHIPTNHLSYLKAFDALQQLDLSHNGLRALPRDLSGLAHLTHFALESNELSSSDVFYALSTMPALVEVNLARNRLSSIPPLSAGSCDGNSALRCAPFPFLQVMNLTGNRFQRVEALRPLAALHRTLRRLAVGENLLLNRQPYQKAEVQRVLDEAVVDAYYAALLPPQTDSSDPGVLPEMMNTWHCQTWTRYIPQPPGEADISEMDVVEAALIDPSSLRDTTASAPAAVASNILEEADSGGLVSENTHHQDGVSPPLPTVAEYLRRYRIHVQTPRATPPPLPKQPTRYFYSSTFRQSEQRTHGAMPRVTLPPYSEFMDVYRVLGRRRPAAQGRGGGVARSAAVRRAEAQRVSPPQPMCLPMLPHVPIPPRTEDSASSQQVGDEEGDEEPESAQRGRGFFLTGLDDAAMRSLRDAPRDRKATAAPPPVETQLALTNKLASVAAGTADEPLPRTRLPRSVVSPAATNVHAAISELRVMLRNPLPSLPYDSSRAKLTTR</sequence>
<comment type="subcellular location">
    <subcellularLocation>
        <location evidence="1">Cytoplasm</location>
    </subcellularLocation>
</comment>
<dbReference type="PANTHER" id="PTHR22710:SF2">
    <property type="entry name" value="X-RAY RADIATION RESISTANCE-ASSOCIATED PROTEIN 1"/>
    <property type="match status" value="1"/>
</dbReference>
<reference evidence="6 7" key="1">
    <citation type="submission" date="2024-02" db="EMBL/GenBank/DDBJ databases">
        <title>FIRST GENOME SEQUENCES OF Leishmania (Viannia) shawi, Leishmania (Viannia) lindenbergi AND Leishmania (Viannia) utingensis.</title>
        <authorList>
            <person name="Resadore F."/>
            <person name="Custodio M.G.F."/>
            <person name="Boite M.C."/>
            <person name="Cupolillo E."/>
            <person name="Ferreira G.E.M."/>
        </authorList>
    </citation>
    <scope>NUCLEOTIDE SEQUENCE [LARGE SCALE GENOMIC DNA]</scope>
    <source>
        <strain evidence="6 7">MHOM/BR/1966/M15733</strain>
    </source>
</reference>
<evidence type="ECO:0000256" key="2">
    <source>
        <dbReference type="ARBA" id="ARBA00022490"/>
    </source>
</evidence>
<evidence type="ECO:0000313" key="7">
    <source>
        <dbReference type="Proteomes" id="UP001500131"/>
    </source>
</evidence>
<dbReference type="InterPro" id="IPR003591">
    <property type="entry name" value="Leu-rich_rpt_typical-subtyp"/>
</dbReference>
<dbReference type="PROSITE" id="PS51450">
    <property type="entry name" value="LRR"/>
    <property type="match status" value="1"/>
</dbReference>
<dbReference type="Pfam" id="PF13855">
    <property type="entry name" value="LRR_8"/>
    <property type="match status" value="1"/>
</dbReference>
<name>A0AAW3A0J5_9TRYP</name>
<evidence type="ECO:0000256" key="1">
    <source>
        <dbReference type="ARBA" id="ARBA00004496"/>
    </source>
</evidence>
<evidence type="ECO:0000256" key="3">
    <source>
        <dbReference type="ARBA" id="ARBA00022614"/>
    </source>
</evidence>
<feature type="compositionally biased region" description="Pro residues" evidence="5">
    <location>
        <begin position="743"/>
        <end position="759"/>
    </location>
</feature>
<dbReference type="AlphaFoldDB" id="A0AAW3A0J5"/>
<feature type="region of interest" description="Disordered" evidence="5">
    <location>
        <begin position="155"/>
        <end position="186"/>
    </location>
</feature>
<proteinExistence type="predicted"/>
<accession>A0AAW3A0J5</accession>
<keyword evidence="3" id="KW-0433">Leucine-rich repeat</keyword>
<keyword evidence="7" id="KW-1185">Reference proteome</keyword>
<dbReference type="SUPFAM" id="SSF52058">
    <property type="entry name" value="L domain-like"/>
    <property type="match status" value="1"/>
</dbReference>
<keyword evidence="2" id="KW-0963">Cytoplasm</keyword>